<dbReference type="InterPro" id="IPR023346">
    <property type="entry name" value="Lysozyme-like_dom_sf"/>
</dbReference>
<protein>
    <recommendedName>
        <fullName evidence="2">Transglycosylase SLT domain-containing protein</fullName>
    </recommendedName>
</protein>
<organism evidence="4">
    <name type="scientific">Selaginella moellendorffii</name>
    <name type="common">Spikemoss</name>
    <dbReference type="NCBI Taxonomy" id="88036"/>
    <lineage>
        <taxon>Eukaryota</taxon>
        <taxon>Viridiplantae</taxon>
        <taxon>Streptophyta</taxon>
        <taxon>Embryophyta</taxon>
        <taxon>Tracheophyta</taxon>
        <taxon>Lycopodiopsida</taxon>
        <taxon>Selaginellales</taxon>
        <taxon>Selaginellaceae</taxon>
        <taxon>Selaginella</taxon>
    </lineage>
</organism>
<dbReference type="KEGG" id="smo:SELMODRAFT_443508"/>
<feature type="domain" description="Transglycosylase SLT" evidence="2">
    <location>
        <begin position="96"/>
        <end position="212"/>
    </location>
</feature>
<keyword evidence="4" id="KW-1185">Reference proteome</keyword>
<dbReference type="Gramene" id="EFJ21357">
    <property type="protein sequence ID" value="EFJ21357"/>
    <property type="gene ID" value="SELMODRAFT_443508"/>
</dbReference>
<proteinExistence type="predicted"/>
<dbReference type="SMART" id="SM00028">
    <property type="entry name" value="TPR"/>
    <property type="match status" value="6"/>
</dbReference>
<dbReference type="InParanoid" id="D8S1V4"/>
<dbReference type="Pfam" id="PF13181">
    <property type="entry name" value="TPR_8"/>
    <property type="match status" value="1"/>
</dbReference>
<dbReference type="PANTHER" id="PTHR47689:SF2">
    <property type="entry name" value="TETRATRICOPEPTIDE REPEAT (TPR)-LIKE SUPERFAMILY PROTEIN"/>
    <property type="match status" value="1"/>
</dbReference>
<dbReference type="HOGENOM" id="CLU_321176_0_0_1"/>
<accession>D8S1V4</accession>
<sequence>MVGKFICASAAAAPQERTVEEPHQGAVSMKYWDDWADPQDMDAMWSHPEINKEWIAAGEIFGKKVHMLRDPDGRPYITQTELQAIAEILVKRHFRGKISQAMICAIAEIESQRHPLAYTYNSRIKDVLCGLMKMRKSTVEWLSREKDYGAYTVDWKTSMLFKPFVGVYYGAAYLSWLSSYEGKRKTEEFIVRAYHSGPKDANSKQSLAYWNKYLSAKQSLPTRWFELVWHWNCVAKLIPCYRDIPNPHNSPPPVEKEKPSIGTAKKLLYETSPGRKWIYWEEKTSPEDMSDMWRHPELRKEWTRTGEKPGKAMLCTIAEISSKRLLFGTDTGIMQTPFSTAAWLYTNLGYKSYKLKSAEDLTKPFVSMYFGQEAISSLYNPIGGGHRKSRAPKLDPFGSSTLTIFPNISQTTRPVTLPAASTMNAIAHPAKRYALWASVPLSVGGLWALSYYLREREPVPDIVPGGTFEPQPGQKLPPNMPKLITNEDTGKWSIYTSRGKNLFTQGRLDEAEKYLVKAIDHAKKGFGEEDAHVATSFNNLAELYRLKKEYKKAEPLYLDAISLLEQSMGPEHPSVGFALHNLGGFYLLQDNFPKAIEYYEIKGRGLGLNHPEYANTMFHLGKAMQLTGKPTEAETLIRHSIQILEDGGYGQSQSAIRRMVVLAEILTQTNQLQEAENLQRKILHSVEITQGPEAASTIYALESLAETLQLQGNFDEAEELLKRCLDLRQKSNSGDHIQVIWATLFKLACVAMGRAKRHEGDGAKDATAAEYDKAMTLLQQAIKIAENNWKQVTSASDEVKSSYFLPLVQSLSMAGLVSVKNLEASGNTADEGVKLGEKALRQCLEMFNSTDVLDVGAAREKLKCTERLEKLTRLMHGNTAEAKRLRKEASRLKAEVPAKELRA</sequence>
<evidence type="ECO:0000313" key="3">
    <source>
        <dbReference type="EMBL" id="EFJ21357.1"/>
    </source>
</evidence>
<dbReference type="Gene3D" id="1.25.40.10">
    <property type="entry name" value="Tetratricopeptide repeat domain"/>
    <property type="match status" value="2"/>
</dbReference>
<evidence type="ECO:0000313" key="4">
    <source>
        <dbReference type="Proteomes" id="UP000001514"/>
    </source>
</evidence>
<dbReference type="STRING" id="88036.D8S1V4"/>
<dbReference type="EMBL" id="GL377599">
    <property type="protein sequence ID" value="EFJ21357.1"/>
    <property type="molecule type" value="Genomic_DNA"/>
</dbReference>
<name>D8S1V4_SELML</name>
<dbReference type="PANTHER" id="PTHR47689">
    <property type="entry name" value="TETRATRICOPEPTIDE REPEAT (TPR)-LIKE SUPERFAMILY PROTEIN"/>
    <property type="match status" value="1"/>
</dbReference>
<dbReference type="Pfam" id="PF13424">
    <property type="entry name" value="TPR_12"/>
    <property type="match status" value="2"/>
</dbReference>
<dbReference type="eggNOG" id="KOG1840">
    <property type="taxonomic scope" value="Eukaryota"/>
</dbReference>
<evidence type="ECO:0000259" key="2">
    <source>
        <dbReference type="Pfam" id="PF01464"/>
    </source>
</evidence>
<dbReference type="Gene3D" id="1.10.530.10">
    <property type="match status" value="1"/>
</dbReference>
<feature type="coiled-coil region" evidence="1">
    <location>
        <begin position="868"/>
        <end position="902"/>
    </location>
</feature>
<dbReference type="Proteomes" id="UP000001514">
    <property type="component" value="Unassembled WGS sequence"/>
</dbReference>
<dbReference type="SUPFAM" id="SSF48452">
    <property type="entry name" value="TPR-like"/>
    <property type="match status" value="2"/>
</dbReference>
<dbReference type="InterPro" id="IPR008258">
    <property type="entry name" value="Transglycosylase_SLT_dom_1"/>
</dbReference>
<reference evidence="3 4" key="1">
    <citation type="journal article" date="2011" name="Science">
        <title>The Selaginella genome identifies genetic changes associated with the evolution of vascular plants.</title>
        <authorList>
            <person name="Banks J.A."/>
            <person name="Nishiyama T."/>
            <person name="Hasebe M."/>
            <person name="Bowman J.L."/>
            <person name="Gribskov M."/>
            <person name="dePamphilis C."/>
            <person name="Albert V.A."/>
            <person name="Aono N."/>
            <person name="Aoyama T."/>
            <person name="Ambrose B.A."/>
            <person name="Ashton N.W."/>
            <person name="Axtell M.J."/>
            <person name="Barker E."/>
            <person name="Barker M.S."/>
            <person name="Bennetzen J.L."/>
            <person name="Bonawitz N.D."/>
            <person name="Chapple C."/>
            <person name="Cheng C."/>
            <person name="Correa L.G."/>
            <person name="Dacre M."/>
            <person name="DeBarry J."/>
            <person name="Dreyer I."/>
            <person name="Elias M."/>
            <person name="Engstrom E.M."/>
            <person name="Estelle M."/>
            <person name="Feng L."/>
            <person name="Finet C."/>
            <person name="Floyd S.K."/>
            <person name="Frommer W.B."/>
            <person name="Fujita T."/>
            <person name="Gramzow L."/>
            <person name="Gutensohn M."/>
            <person name="Harholt J."/>
            <person name="Hattori M."/>
            <person name="Heyl A."/>
            <person name="Hirai T."/>
            <person name="Hiwatashi Y."/>
            <person name="Ishikawa M."/>
            <person name="Iwata M."/>
            <person name="Karol K.G."/>
            <person name="Koehler B."/>
            <person name="Kolukisaoglu U."/>
            <person name="Kubo M."/>
            <person name="Kurata T."/>
            <person name="Lalonde S."/>
            <person name="Li K."/>
            <person name="Li Y."/>
            <person name="Litt A."/>
            <person name="Lyons E."/>
            <person name="Manning G."/>
            <person name="Maruyama T."/>
            <person name="Michael T.P."/>
            <person name="Mikami K."/>
            <person name="Miyazaki S."/>
            <person name="Morinaga S."/>
            <person name="Murata T."/>
            <person name="Mueller-Roeber B."/>
            <person name="Nelson D.R."/>
            <person name="Obara M."/>
            <person name="Oguri Y."/>
            <person name="Olmstead R.G."/>
            <person name="Onodera N."/>
            <person name="Petersen B.L."/>
            <person name="Pils B."/>
            <person name="Prigge M."/>
            <person name="Rensing S.A."/>
            <person name="Riano-Pachon D.M."/>
            <person name="Roberts A.W."/>
            <person name="Sato Y."/>
            <person name="Scheller H.V."/>
            <person name="Schulz B."/>
            <person name="Schulz C."/>
            <person name="Shakirov E.V."/>
            <person name="Shibagaki N."/>
            <person name="Shinohara N."/>
            <person name="Shippen D.E."/>
            <person name="Soerensen I."/>
            <person name="Sotooka R."/>
            <person name="Sugimoto N."/>
            <person name="Sugita M."/>
            <person name="Sumikawa N."/>
            <person name="Tanurdzic M."/>
            <person name="Theissen G."/>
            <person name="Ulvskov P."/>
            <person name="Wakazuki S."/>
            <person name="Weng J.K."/>
            <person name="Willats W.W."/>
            <person name="Wipf D."/>
            <person name="Wolf P.G."/>
            <person name="Yang L."/>
            <person name="Zimmer A.D."/>
            <person name="Zhu Q."/>
            <person name="Mitros T."/>
            <person name="Hellsten U."/>
            <person name="Loque D."/>
            <person name="Otillar R."/>
            <person name="Salamov A."/>
            <person name="Schmutz J."/>
            <person name="Shapiro H."/>
            <person name="Lindquist E."/>
            <person name="Lucas S."/>
            <person name="Rokhsar D."/>
            <person name="Grigoriev I.V."/>
        </authorList>
    </citation>
    <scope>NUCLEOTIDE SEQUENCE [LARGE SCALE GENOMIC DNA]</scope>
</reference>
<dbReference type="SUPFAM" id="SSF53955">
    <property type="entry name" value="Lysozyme-like"/>
    <property type="match status" value="1"/>
</dbReference>
<dbReference type="InterPro" id="IPR011990">
    <property type="entry name" value="TPR-like_helical_dom_sf"/>
</dbReference>
<gene>
    <name evidence="3" type="ORF">SELMODRAFT_443508</name>
</gene>
<dbReference type="AlphaFoldDB" id="D8S1V4"/>
<dbReference type="Pfam" id="PF01464">
    <property type="entry name" value="SLT"/>
    <property type="match status" value="1"/>
</dbReference>
<dbReference type="InterPro" id="IPR019734">
    <property type="entry name" value="TPR_rpt"/>
</dbReference>
<evidence type="ECO:0000256" key="1">
    <source>
        <dbReference type="SAM" id="Coils"/>
    </source>
</evidence>
<keyword evidence="1" id="KW-0175">Coiled coil</keyword>